<keyword evidence="5" id="KW-1185">Reference proteome</keyword>
<evidence type="ECO:0000259" key="2">
    <source>
        <dbReference type="Pfam" id="PF11258"/>
    </source>
</evidence>
<gene>
    <name evidence="4" type="ORF">AERYTH_05435</name>
</gene>
<proteinExistence type="predicted"/>
<feature type="compositionally biased region" description="Low complexity" evidence="1">
    <location>
        <begin position="226"/>
        <end position="246"/>
    </location>
</feature>
<dbReference type="EMBL" id="CP011502">
    <property type="protein sequence ID" value="ALX04180.1"/>
    <property type="molecule type" value="Genomic_DNA"/>
</dbReference>
<dbReference type="InterPro" id="IPR035328">
    <property type="entry name" value="DUF3048_C"/>
</dbReference>
<dbReference type="Pfam" id="PF11258">
    <property type="entry name" value="DUF3048"/>
    <property type="match status" value="1"/>
</dbReference>
<name>A0A0U4B8L0_9ACTN</name>
<evidence type="ECO:0008006" key="6">
    <source>
        <dbReference type="Google" id="ProtNLM"/>
    </source>
</evidence>
<feature type="region of interest" description="Disordered" evidence="1">
    <location>
        <begin position="221"/>
        <end position="259"/>
    </location>
</feature>
<dbReference type="Gene3D" id="3.50.90.10">
    <property type="entry name" value="YerB-like"/>
    <property type="match status" value="1"/>
</dbReference>
<evidence type="ECO:0000313" key="4">
    <source>
        <dbReference type="EMBL" id="ALX04180.1"/>
    </source>
</evidence>
<evidence type="ECO:0000259" key="3">
    <source>
        <dbReference type="Pfam" id="PF17479"/>
    </source>
</evidence>
<organism evidence="4 5">
    <name type="scientific">Aeromicrobium erythreum</name>
    <dbReference type="NCBI Taxonomy" id="2041"/>
    <lineage>
        <taxon>Bacteria</taxon>
        <taxon>Bacillati</taxon>
        <taxon>Actinomycetota</taxon>
        <taxon>Actinomycetes</taxon>
        <taxon>Propionibacteriales</taxon>
        <taxon>Nocardioidaceae</taxon>
        <taxon>Aeromicrobium</taxon>
    </lineage>
</organism>
<dbReference type="AlphaFoldDB" id="A0A0U4B8L0"/>
<dbReference type="InterPro" id="IPR023158">
    <property type="entry name" value="YerB-like_sf"/>
</dbReference>
<dbReference type="Proteomes" id="UP000067689">
    <property type="component" value="Chromosome"/>
</dbReference>
<dbReference type="STRING" id="2041.AERYTH_05435"/>
<feature type="domain" description="DUF3048" evidence="3">
    <location>
        <begin position="257"/>
        <end position="362"/>
    </location>
</feature>
<accession>A0A0U4B8L0</accession>
<dbReference type="Pfam" id="PF17479">
    <property type="entry name" value="DUF3048_C"/>
    <property type="match status" value="1"/>
</dbReference>
<evidence type="ECO:0000313" key="5">
    <source>
        <dbReference type="Proteomes" id="UP000067689"/>
    </source>
</evidence>
<dbReference type="SUPFAM" id="SSF159774">
    <property type="entry name" value="YerB-like"/>
    <property type="match status" value="1"/>
</dbReference>
<feature type="domain" description="DUF3048" evidence="2">
    <location>
        <begin position="79"/>
        <end position="214"/>
    </location>
</feature>
<protein>
    <recommendedName>
        <fullName evidence="6">Lipoprotein YerB</fullName>
    </recommendedName>
</protein>
<reference evidence="4 5" key="1">
    <citation type="journal article" date="1991" name="Int. J. Syst. Bacteriol.">
        <title>Description of the erythromycin-producing bacterium Arthrobacter sp. strain NRRL B-3381 as Aeromicrobium erythreum gen. nov., sp. nov.</title>
        <authorList>
            <person name="Miller E.S."/>
            <person name="Woese C.R."/>
            <person name="Brenner S."/>
        </authorList>
    </citation>
    <scope>NUCLEOTIDE SEQUENCE [LARGE SCALE GENOMIC DNA]</scope>
    <source>
        <strain evidence="4 5">AR18</strain>
    </source>
</reference>
<dbReference type="PATRIC" id="fig|2041.4.peg.1130"/>
<evidence type="ECO:0000256" key="1">
    <source>
        <dbReference type="SAM" id="MobiDB-lite"/>
    </source>
</evidence>
<feature type="region of interest" description="Disordered" evidence="1">
    <location>
        <begin position="1"/>
        <end position="22"/>
    </location>
</feature>
<dbReference type="KEGG" id="aer:AERYTH_05435"/>
<dbReference type="InterPro" id="IPR021416">
    <property type="entry name" value="DUF3048_N"/>
</dbReference>
<sequence length="375" mass="38822">MSAGADTCASSGAGSDVGRRASGKVDVMTKHRLAVLAPVVAPALALGLVLSGCSSGQGTKATPEPSKGAGGTIVETSPLTGEVLRDGRPENPVFLVKIENTDAGAPQVGLDQADLVVEELVEGGLTRLAALYYSTLPRKVGHVRSMRATDIGIASPVGGQIVASGGASGTYGLVKKAGLKVFSEDEGAPGFSSDPAKVRPYNRLVDLQRLKRAKASDIPGPYLDWTPASGTEASPSASSSASSSAGTKPRRVTRASVRFSGSSTTQWKLSRGHWVRTNGHASREFRADTLVVMFAKVGDAGYTDPAGNPVPETRMKGSGRAVVLTADGAVETTWRKKVNRSTLSFTTKDGKPLTIDPGKTWIELVPQGAGALSLR</sequence>